<reference evidence="2 3" key="2">
    <citation type="submission" date="2018-11" db="EMBL/GenBank/DDBJ databases">
        <authorList>
            <consortium name="Pathogen Informatics"/>
        </authorList>
    </citation>
    <scope>NUCLEOTIDE SEQUENCE [LARGE SCALE GENOMIC DNA]</scope>
</reference>
<proteinExistence type="predicted"/>
<reference evidence="4" key="1">
    <citation type="submission" date="2017-02" db="UniProtKB">
        <authorList>
            <consortium name="WormBaseParasite"/>
        </authorList>
    </citation>
    <scope>IDENTIFICATION</scope>
</reference>
<dbReference type="Proteomes" id="UP000274504">
    <property type="component" value="Unassembled WGS sequence"/>
</dbReference>
<evidence type="ECO:0000256" key="1">
    <source>
        <dbReference type="SAM" id="MobiDB-lite"/>
    </source>
</evidence>
<dbReference type="PANTHER" id="PTHR37984">
    <property type="entry name" value="PROTEIN CBG26694"/>
    <property type="match status" value="1"/>
</dbReference>
<protein>
    <submittedName>
        <fullName evidence="4">BHLH domain-containing protein</fullName>
    </submittedName>
</protein>
<dbReference type="SUPFAM" id="SSF56672">
    <property type="entry name" value="DNA/RNA polymerases"/>
    <property type="match status" value="1"/>
</dbReference>
<dbReference type="EMBL" id="UYSG01003649">
    <property type="protein sequence ID" value="VDL58208.1"/>
    <property type="molecule type" value="Genomic_DNA"/>
</dbReference>
<dbReference type="AlphaFoldDB" id="A0A0R3SLS7"/>
<dbReference type="InterPro" id="IPR050951">
    <property type="entry name" value="Retrovirus_Pol_polyprotein"/>
</dbReference>
<dbReference type="InterPro" id="IPR043502">
    <property type="entry name" value="DNA/RNA_pol_sf"/>
</dbReference>
<organism evidence="4">
    <name type="scientific">Hymenolepis diminuta</name>
    <name type="common">Rat tapeworm</name>
    <dbReference type="NCBI Taxonomy" id="6216"/>
    <lineage>
        <taxon>Eukaryota</taxon>
        <taxon>Metazoa</taxon>
        <taxon>Spiralia</taxon>
        <taxon>Lophotrochozoa</taxon>
        <taxon>Platyhelminthes</taxon>
        <taxon>Cestoda</taxon>
        <taxon>Eucestoda</taxon>
        <taxon>Cyclophyllidea</taxon>
        <taxon>Hymenolepididae</taxon>
        <taxon>Hymenolepis</taxon>
    </lineage>
</organism>
<evidence type="ECO:0000313" key="4">
    <source>
        <dbReference type="WBParaSite" id="HDID_0000589201-mRNA-1"/>
    </source>
</evidence>
<dbReference type="PANTHER" id="PTHR37984:SF5">
    <property type="entry name" value="PROTEIN NYNRIN-LIKE"/>
    <property type="match status" value="1"/>
</dbReference>
<dbReference type="OrthoDB" id="6263243at2759"/>
<accession>A0A0R3SLS7</accession>
<dbReference type="STRING" id="6216.A0A0R3SLS7"/>
<sequence>MKNQLDECQRRKKNHTKNSSEPAGKTDKSSESDIGMTEDGRNIIKRFSSVFKYSLSRRTKNLKERIEHLPERITLCGFHLRQEKCKISMEYIKYLHFIVHSASRHPNAERFRAIVGMPSPINIQTLRSFLPLIGYYNCFPPFLCFREERGSRIPILDTNRHQESWTNRERSTCHKLIYGRHFTLLTNHMSSMPIFGSKRGISTYSVSCLLRQQ</sequence>
<gene>
    <name evidence="2" type="ORF">HDID_LOCUS5890</name>
</gene>
<name>A0A0R3SLS7_HYMDI</name>
<dbReference type="WBParaSite" id="HDID_0000589201-mRNA-1">
    <property type="protein sequence ID" value="HDID_0000589201-mRNA-1"/>
    <property type="gene ID" value="HDID_0000589201"/>
</dbReference>
<feature type="region of interest" description="Disordered" evidence="1">
    <location>
        <begin position="1"/>
        <end position="36"/>
    </location>
</feature>
<evidence type="ECO:0000313" key="2">
    <source>
        <dbReference type="EMBL" id="VDL58208.1"/>
    </source>
</evidence>
<evidence type="ECO:0000313" key="3">
    <source>
        <dbReference type="Proteomes" id="UP000274504"/>
    </source>
</evidence>